<feature type="region of interest" description="Disordered" evidence="1">
    <location>
        <begin position="1"/>
        <end position="34"/>
    </location>
</feature>
<proteinExistence type="predicted"/>
<protein>
    <submittedName>
        <fullName evidence="2">Uncharacterized protein</fullName>
    </submittedName>
</protein>
<evidence type="ECO:0000256" key="1">
    <source>
        <dbReference type="SAM" id="MobiDB-lite"/>
    </source>
</evidence>
<dbReference type="EMBL" id="JANPWB010000010">
    <property type="protein sequence ID" value="KAJ1144234.1"/>
    <property type="molecule type" value="Genomic_DNA"/>
</dbReference>
<sequence length="69" mass="7526">MWPGGEWSKQQGSGAPDPRPNLTPLCPSNNGPNGRVVIQTLGLRRDLLNRCRGSRSAGVPQLDRDLMET</sequence>
<accession>A0AAV7QWQ5</accession>
<comment type="caution">
    <text evidence="2">The sequence shown here is derived from an EMBL/GenBank/DDBJ whole genome shotgun (WGS) entry which is preliminary data.</text>
</comment>
<organism evidence="2 3">
    <name type="scientific">Pleurodeles waltl</name>
    <name type="common">Iberian ribbed newt</name>
    <dbReference type="NCBI Taxonomy" id="8319"/>
    <lineage>
        <taxon>Eukaryota</taxon>
        <taxon>Metazoa</taxon>
        <taxon>Chordata</taxon>
        <taxon>Craniata</taxon>
        <taxon>Vertebrata</taxon>
        <taxon>Euteleostomi</taxon>
        <taxon>Amphibia</taxon>
        <taxon>Batrachia</taxon>
        <taxon>Caudata</taxon>
        <taxon>Salamandroidea</taxon>
        <taxon>Salamandridae</taxon>
        <taxon>Pleurodelinae</taxon>
        <taxon>Pleurodeles</taxon>
    </lineage>
</organism>
<evidence type="ECO:0000313" key="2">
    <source>
        <dbReference type="EMBL" id="KAJ1144234.1"/>
    </source>
</evidence>
<name>A0AAV7QWQ5_PLEWA</name>
<reference evidence="2" key="1">
    <citation type="journal article" date="2022" name="bioRxiv">
        <title>Sequencing and chromosome-scale assembly of the giantPleurodeles waltlgenome.</title>
        <authorList>
            <person name="Brown T."/>
            <person name="Elewa A."/>
            <person name="Iarovenko S."/>
            <person name="Subramanian E."/>
            <person name="Araus A.J."/>
            <person name="Petzold A."/>
            <person name="Susuki M."/>
            <person name="Suzuki K.-i.T."/>
            <person name="Hayashi T."/>
            <person name="Toyoda A."/>
            <person name="Oliveira C."/>
            <person name="Osipova E."/>
            <person name="Leigh N.D."/>
            <person name="Simon A."/>
            <person name="Yun M.H."/>
        </authorList>
    </citation>
    <scope>NUCLEOTIDE SEQUENCE</scope>
    <source>
        <strain evidence="2">20211129_DDA</strain>
        <tissue evidence="2">Liver</tissue>
    </source>
</reference>
<gene>
    <name evidence="2" type="ORF">NDU88_010535</name>
</gene>
<keyword evidence="3" id="KW-1185">Reference proteome</keyword>
<dbReference type="AlphaFoldDB" id="A0AAV7QWQ5"/>
<evidence type="ECO:0000313" key="3">
    <source>
        <dbReference type="Proteomes" id="UP001066276"/>
    </source>
</evidence>
<dbReference type="Proteomes" id="UP001066276">
    <property type="component" value="Chromosome 6"/>
</dbReference>